<keyword evidence="3" id="KW-0614">Plasmid</keyword>
<feature type="domain" description="Periplasmic binding protein" evidence="2">
    <location>
        <begin position="82"/>
        <end position="338"/>
    </location>
</feature>
<evidence type="ECO:0000256" key="1">
    <source>
        <dbReference type="SAM" id="SignalP"/>
    </source>
</evidence>
<dbReference type="EMBL" id="CP000432">
    <property type="protein sequence ID" value="ABH00127.1"/>
    <property type="molecule type" value="Genomic_DNA"/>
</dbReference>
<dbReference type="InterPro" id="IPR025997">
    <property type="entry name" value="SBP_2_dom"/>
</dbReference>
<feature type="signal peptide" evidence="1">
    <location>
        <begin position="1"/>
        <end position="26"/>
    </location>
</feature>
<evidence type="ECO:0000259" key="2">
    <source>
        <dbReference type="Pfam" id="PF13407"/>
    </source>
</evidence>
<reference evidence="4" key="1">
    <citation type="journal article" date="2006" name="Proc. Natl. Acad. Sci. U.S.A.">
        <title>The complete genome of Rhodococcus sp. RHA1 provides insights into a catabolic powerhouse.</title>
        <authorList>
            <person name="McLeod M.P."/>
            <person name="Warren R.L."/>
            <person name="Hsiao W.W.L."/>
            <person name="Araki N."/>
            <person name="Myhre M."/>
            <person name="Fernandes C."/>
            <person name="Miyazawa D."/>
            <person name="Wong W."/>
            <person name="Lillquist A.L."/>
            <person name="Wang D."/>
            <person name="Dosanjh M."/>
            <person name="Hara H."/>
            <person name="Petrescu A."/>
            <person name="Morin R.D."/>
            <person name="Yang G."/>
            <person name="Stott J.M."/>
            <person name="Schein J.E."/>
            <person name="Shin H."/>
            <person name="Smailus D."/>
            <person name="Siddiqui A.S."/>
            <person name="Marra M.A."/>
            <person name="Jones S.J.M."/>
            <person name="Holt R."/>
            <person name="Brinkman F.S.L."/>
            <person name="Miyauchi K."/>
            <person name="Fukuda M."/>
            <person name="Davies J.E."/>
            <person name="Mohn W.W."/>
            <person name="Eltis L.D."/>
        </authorList>
    </citation>
    <scope>NUCLEOTIDE SEQUENCE [LARGE SCALE GENOMIC DNA]</scope>
    <source>
        <strain evidence="4">RHA1</strain>
    </source>
</reference>
<accession>Q0RX59</accession>
<keyword evidence="3" id="KW-0813">Transport</keyword>
<protein>
    <submittedName>
        <fullName evidence="3">Possible ABC-type sugar transport system, periplasmic component</fullName>
    </submittedName>
</protein>
<dbReference type="PROSITE" id="PS51257">
    <property type="entry name" value="PROKAR_LIPOPROTEIN"/>
    <property type="match status" value="1"/>
</dbReference>
<evidence type="ECO:0000313" key="4">
    <source>
        <dbReference type="Proteomes" id="UP000008710"/>
    </source>
</evidence>
<feature type="chain" id="PRO_5004176275" evidence="1">
    <location>
        <begin position="27"/>
        <end position="392"/>
    </location>
</feature>
<keyword evidence="3" id="KW-0762">Sugar transport</keyword>
<dbReference type="InterPro" id="IPR028082">
    <property type="entry name" value="Peripla_BP_I"/>
</dbReference>
<dbReference type="Pfam" id="PF13407">
    <property type="entry name" value="Peripla_BP_4"/>
    <property type="match status" value="1"/>
</dbReference>
<dbReference type="SUPFAM" id="SSF53822">
    <property type="entry name" value="Periplasmic binding protein-like I"/>
    <property type="match status" value="1"/>
</dbReference>
<gene>
    <name evidence="3" type="ordered locus">RHA1_ro09083</name>
</gene>
<proteinExistence type="predicted"/>
<name>Q0RX59_RHOJR</name>
<keyword evidence="1" id="KW-0732">Signal</keyword>
<dbReference type="KEGG" id="rha:RHA1_ro09083"/>
<dbReference type="Proteomes" id="UP000008710">
    <property type="component" value="Plasmid pRHL1"/>
</dbReference>
<geneLocation type="plasmid" evidence="3 4">
    <name>pRHL1</name>
</geneLocation>
<dbReference type="AlphaFoldDB" id="Q0RX59"/>
<evidence type="ECO:0000313" key="3">
    <source>
        <dbReference type="EMBL" id="ABH00127.1"/>
    </source>
</evidence>
<organism evidence="3 4">
    <name type="scientific">Rhodococcus jostii (strain RHA1)</name>
    <dbReference type="NCBI Taxonomy" id="101510"/>
    <lineage>
        <taxon>Bacteria</taxon>
        <taxon>Bacillati</taxon>
        <taxon>Actinomycetota</taxon>
        <taxon>Actinomycetes</taxon>
        <taxon>Mycobacteriales</taxon>
        <taxon>Nocardiaceae</taxon>
        <taxon>Rhodococcus</taxon>
    </lineage>
</organism>
<sequence length="392" mass="41157">MKVLCATVVLGVALALTACDSTSSSAAGDGSVNTHAVQIAQAEVDTHLADATNVGVTESISGAPRQGLRFAYVGCALPTCATFRDGMTAAADAIGATVTTLTYQGTPESIQSAFDNAVQLHPDAIFSTGTPPSATVKQREEMKRLGIPFIDNSAIYEPDPKTAAGTVDNDPAPPTVLLEPASMVRYMGQLLADWAITKSGGNVNSIFVNVPDFPIVVPPQVGYEDRLAELCPDTCSNTNINGTANDIGTAIPSKVVSALQQHPDTNYIVFTAGDFSLGVLPAVRAAGFTDVKLIGNSPIADNIAGLTAGDQNEAWLGVSNQVLGWRYVDAAVRALKGDAIPSPVADSPDDTTAAAWPWIQILTKDTAPTEDPWITPRNYRELFLTMWNLPVT</sequence>
<dbReference type="Gene3D" id="3.40.50.2300">
    <property type="match status" value="2"/>
</dbReference>
<dbReference type="HOGENOM" id="CLU_727058_0_0_11"/>